<keyword evidence="2" id="KW-1185">Reference proteome</keyword>
<gene>
    <name evidence="1" type="ORF">VTL71DRAFT_10815</name>
</gene>
<dbReference type="EMBL" id="JAZHXI010000003">
    <property type="protein sequence ID" value="KAL2073489.1"/>
    <property type="molecule type" value="Genomic_DNA"/>
</dbReference>
<protein>
    <submittedName>
        <fullName evidence="1">Uncharacterized protein</fullName>
    </submittedName>
</protein>
<evidence type="ECO:0000313" key="2">
    <source>
        <dbReference type="Proteomes" id="UP001595075"/>
    </source>
</evidence>
<sequence length="139" mass="15237">MQLLLLTSDVQDEISKTPLPASTDRQDPVWTFKPMAQIHPPQPARGRVHPCFSASAGQSTHHLRTTIAASAVTSSSRQIGLSSVHIAKPEGSSSWLSVLRVCRVLRKVVFSYRILGLRRHTLLPPSITRINLTPPSTPS</sequence>
<proteinExistence type="predicted"/>
<name>A0ABR4CWN8_9HELO</name>
<reference evidence="1 2" key="1">
    <citation type="journal article" date="2024" name="Commun. Biol.">
        <title>Comparative genomic analysis of thermophilic fungi reveals convergent evolutionary adaptations and gene losses.</title>
        <authorList>
            <person name="Steindorff A.S."/>
            <person name="Aguilar-Pontes M.V."/>
            <person name="Robinson A.J."/>
            <person name="Andreopoulos B."/>
            <person name="LaButti K."/>
            <person name="Kuo A."/>
            <person name="Mondo S."/>
            <person name="Riley R."/>
            <person name="Otillar R."/>
            <person name="Haridas S."/>
            <person name="Lipzen A."/>
            <person name="Grimwood J."/>
            <person name="Schmutz J."/>
            <person name="Clum A."/>
            <person name="Reid I.D."/>
            <person name="Moisan M.C."/>
            <person name="Butler G."/>
            <person name="Nguyen T.T.M."/>
            <person name="Dewar K."/>
            <person name="Conant G."/>
            <person name="Drula E."/>
            <person name="Henrissat B."/>
            <person name="Hansel C."/>
            <person name="Singer S."/>
            <person name="Hutchinson M.I."/>
            <person name="de Vries R.P."/>
            <person name="Natvig D.O."/>
            <person name="Powell A.J."/>
            <person name="Tsang A."/>
            <person name="Grigoriev I.V."/>
        </authorList>
    </citation>
    <scope>NUCLEOTIDE SEQUENCE [LARGE SCALE GENOMIC DNA]</scope>
    <source>
        <strain evidence="1 2">CBS 494.80</strain>
    </source>
</reference>
<comment type="caution">
    <text evidence="1">The sequence shown here is derived from an EMBL/GenBank/DDBJ whole genome shotgun (WGS) entry which is preliminary data.</text>
</comment>
<accession>A0ABR4CWN8</accession>
<evidence type="ECO:0000313" key="1">
    <source>
        <dbReference type="EMBL" id="KAL2073489.1"/>
    </source>
</evidence>
<dbReference type="Proteomes" id="UP001595075">
    <property type="component" value="Unassembled WGS sequence"/>
</dbReference>
<organism evidence="1 2">
    <name type="scientific">Oculimacula yallundae</name>
    <dbReference type="NCBI Taxonomy" id="86028"/>
    <lineage>
        <taxon>Eukaryota</taxon>
        <taxon>Fungi</taxon>
        <taxon>Dikarya</taxon>
        <taxon>Ascomycota</taxon>
        <taxon>Pezizomycotina</taxon>
        <taxon>Leotiomycetes</taxon>
        <taxon>Helotiales</taxon>
        <taxon>Ploettnerulaceae</taxon>
        <taxon>Oculimacula</taxon>
    </lineage>
</organism>